<protein>
    <submittedName>
        <fullName evidence="1">Uncharacterized protein</fullName>
    </submittedName>
</protein>
<gene>
    <name evidence="1" type="ORF">M8T91_00525</name>
</gene>
<name>A0ABY9EA94_9GAMM</name>
<organism evidence="1 2">
    <name type="scientific">Microbulbifer spongiae</name>
    <dbReference type="NCBI Taxonomy" id="2944933"/>
    <lineage>
        <taxon>Bacteria</taxon>
        <taxon>Pseudomonadati</taxon>
        <taxon>Pseudomonadota</taxon>
        <taxon>Gammaproteobacteria</taxon>
        <taxon>Cellvibrionales</taxon>
        <taxon>Microbulbiferaceae</taxon>
        <taxon>Microbulbifer</taxon>
    </lineage>
</organism>
<dbReference type="RefSeq" id="WP_301415794.1">
    <property type="nucleotide sequence ID" value="NZ_CP098023.1"/>
</dbReference>
<reference evidence="1 2" key="1">
    <citation type="submission" date="2022-05" db="EMBL/GenBank/DDBJ databases">
        <title>Microbulbifer sp. nov., isolated from sponge.</title>
        <authorList>
            <person name="Gao L."/>
        </authorList>
    </citation>
    <scope>NUCLEOTIDE SEQUENCE [LARGE SCALE GENOMIC DNA]</scope>
    <source>
        <strain evidence="1 2">MI-G</strain>
    </source>
</reference>
<dbReference type="Proteomes" id="UP001321520">
    <property type="component" value="Chromosome"/>
</dbReference>
<accession>A0ABY9EA94</accession>
<dbReference type="EMBL" id="CP098023">
    <property type="protein sequence ID" value="WKD49948.1"/>
    <property type="molecule type" value="Genomic_DNA"/>
</dbReference>
<keyword evidence="2" id="KW-1185">Reference proteome</keyword>
<evidence type="ECO:0000313" key="2">
    <source>
        <dbReference type="Proteomes" id="UP001321520"/>
    </source>
</evidence>
<proteinExistence type="predicted"/>
<sequence length="45" mass="5131">MGNSRQILHCRELSVALVQRYVTLAAVLRFVTDYIGYTVANQGFR</sequence>
<evidence type="ECO:0000313" key="1">
    <source>
        <dbReference type="EMBL" id="WKD49948.1"/>
    </source>
</evidence>